<dbReference type="AlphaFoldDB" id="A0A449I2B6"/>
<protein>
    <submittedName>
        <fullName evidence="1">Uncharacterized protein</fullName>
    </submittedName>
</protein>
<sequence>MFFLLSSVFVTFDANSVTTVAGSLRMEKGKTGVNILYMSVRAESDLSFDFILHIREKSHTLPDAFLFTP</sequence>
<name>A0A449I2B6_9BACE</name>
<evidence type="ECO:0000313" key="2">
    <source>
        <dbReference type="Proteomes" id="UP000396835"/>
    </source>
</evidence>
<gene>
    <name evidence="1" type="ORF">NCTC7812_01054</name>
</gene>
<organism evidence="1 2">
    <name type="scientific">Prevotella heparinolytica</name>
    <dbReference type="NCBI Taxonomy" id="28113"/>
    <lineage>
        <taxon>Bacteria</taxon>
        <taxon>Pseudomonadati</taxon>
        <taxon>Bacteroidota</taxon>
        <taxon>Bacteroidia</taxon>
        <taxon>Bacteroidales</taxon>
        <taxon>Bacteroidaceae</taxon>
        <taxon>Bacteroides</taxon>
    </lineage>
</organism>
<dbReference type="EMBL" id="CAACYH010000004">
    <property type="protein sequence ID" value="VFB13528.1"/>
    <property type="molecule type" value="Genomic_DNA"/>
</dbReference>
<accession>A0A449I2B6</accession>
<proteinExistence type="predicted"/>
<dbReference type="Proteomes" id="UP000396835">
    <property type="component" value="Unassembled WGS sequence"/>
</dbReference>
<evidence type="ECO:0000313" key="1">
    <source>
        <dbReference type="EMBL" id="VFB13528.1"/>
    </source>
</evidence>
<reference evidence="1 2" key="1">
    <citation type="submission" date="2019-02" db="EMBL/GenBank/DDBJ databases">
        <authorList>
            <consortium name="Pathogen Informatics"/>
        </authorList>
    </citation>
    <scope>NUCLEOTIDE SEQUENCE [LARGE SCALE GENOMIC DNA]</scope>
    <source>
        <strain evidence="1 2">3012STDY7078512</strain>
    </source>
</reference>